<comment type="caution">
    <text evidence="1">The sequence shown here is derived from an EMBL/GenBank/DDBJ whole genome shotgun (WGS) entry which is preliminary data.</text>
</comment>
<gene>
    <name evidence="1" type="ORF">GPDM_15039</name>
</gene>
<name>E7RKI3_9BACL</name>
<dbReference type="EMBL" id="AEPB01000057">
    <property type="protein sequence ID" value="EGA88413.1"/>
    <property type="molecule type" value="Genomic_DNA"/>
</dbReference>
<dbReference type="AlphaFoldDB" id="E7RKI3"/>
<organism evidence="1 2">
    <name type="scientific">Planococcus donghaensis MPA1U2</name>
    <dbReference type="NCBI Taxonomy" id="933115"/>
    <lineage>
        <taxon>Bacteria</taxon>
        <taxon>Bacillati</taxon>
        <taxon>Bacillota</taxon>
        <taxon>Bacilli</taxon>
        <taxon>Bacillales</taxon>
        <taxon>Caryophanaceae</taxon>
        <taxon>Planococcus</taxon>
    </lineage>
</organism>
<proteinExistence type="predicted"/>
<sequence length="59" mass="7018">MKINFGIKVLKYHNLKNLKEQAFKNINQQQRAEQKLPSKVLFEVTDDYKAYAYMPRNNG</sequence>
<evidence type="ECO:0000313" key="2">
    <source>
        <dbReference type="Proteomes" id="UP000003052"/>
    </source>
</evidence>
<protein>
    <submittedName>
        <fullName evidence="1">Uncharacterized protein</fullName>
    </submittedName>
</protein>
<accession>E7RKI3</accession>
<reference evidence="1 2" key="1">
    <citation type="journal article" date="2011" name="J. Bacteriol.">
        <title>The Draft Genome of Planococcus donghaensis MPA1U2 Reveals Nonsporulation Pathways Controlled by a Conserved Spo0A Regulon.</title>
        <authorList>
            <person name="Pearson M.D."/>
            <person name="Noller H.F."/>
        </authorList>
    </citation>
    <scope>NUCLEOTIDE SEQUENCE [LARGE SCALE GENOMIC DNA]</scope>
    <source>
        <strain evidence="1 2">MPA1U2</strain>
    </source>
</reference>
<dbReference type="Proteomes" id="UP000003052">
    <property type="component" value="Unassembled WGS sequence"/>
</dbReference>
<evidence type="ECO:0000313" key="1">
    <source>
        <dbReference type="EMBL" id="EGA88413.1"/>
    </source>
</evidence>
<dbReference type="RefSeq" id="WP_008432603.1">
    <property type="nucleotide sequence ID" value="NZ_AEPB01000057.1"/>
</dbReference>